<reference evidence="1" key="1">
    <citation type="journal article" date="2003" name="Genome Biol.">
        <title>An integrated gene annotation and transcriptional profiling approach towards the full gene content of the Drosophila genome.</title>
        <authorList>
            <person name="Hild M."/>
            <person name="Beckmann B."/>
            <person name="Haas S.A."/>
            <person name="Koch B."/>
            <person name="Solovyev V."/>
            <person name="Busold C."/>
            <person name="Fellenberg K."/>
            <person name="Boutros M."/>
            <person name="Vingron M."/>
            <person name="Sauer F."/>
            <person name="Hoheisel J.D."/>
            <person name="Paro R."/>
        </authorList>
    </citation>
    <scope>NUCLEOTIDE SEQUENCE</scope>
</reference>
<dbReference type="EMBL" id="BK003780">
    <property type="protein sequence ID" value="DAA02478.1"/>
    <property type="molecule type" value="Genomic_DNA"/>
</dbReference>
<proteinExistence type="predicted"/>
<gene>
    <name evidence="1" type="ORF">HDC06209</name>
</gene>
<organism evidence="1">
    <name type="scientific">Drosophila melanogaster</name>
    <name type="common">Fruit fly</name>
    <dbReference type="NCBI Taxonomy" id="7227"/>
    <lineage>
        <taxon>Eukaryota</taxon>
        <taxon>Metazoa</taxon>
        <taxon>Ecdysozoa</taxon>
        <taxon>Arthropoda</taxon>
        <taxon>Hexapoda</taxon>
        <taxon>Insecta</taxon>
        <taxon>Pterygota</taxon>
        <taxon>Neoptera</taxon>
        <taxon>Endopterygota</taxon>
        <taxon>Diptera</taxon>
        <taxon>Brachycera</taxon>
        <taxon>Muscomorpha</taxon>
        <taxon>Ephydroidea</taxon>
        <taxon>Drosophilidae</taxon>
        <taxon>Drosophila</taxon>
        <taxon>Sophophora</taxon>
    </lineage>
</organism>
<protein>
    <submittedName>
        <fullName evidence="1">HDC06209</fullName>
    </submittedName>
</protein>
<sequence>MSVALRVEVVCTLNLNTSSDSVQQSSIAAEVRVSEFLRWILAIVIICHILKLNCLVLQQRAACGCGGGGVGAGAGGLACGTQSHSLTFTSYLRYLSSLQLFTNLDYATGEPKSLYSYLQLQLQLRRRGTKVEAPLCCRWLKCVLEGRARLAGN</sequence>
<name>Q6IGI6_DROME</name>
<accession>Q6IGI6</accession>
<evidence type="ECO:0000313" key="1">
    <source>
        <dbReference type="EMBL" id="DAA02478.1"/>
    </source>
</evidence>
<dbReference type="AlphaFoldDB" id="Q6IGI6"/>